<feature type="transmembrane region" description="Helical" evidence="4">
    <location>
        <begin position="159"/>
        <end position="182"/>
    </location>
</feature>
<dbReference type="Pfam" id="PF07730">
    <property type="entry name" value="HisKA_3"/>
    <property type="match status" value="1"/>
</dbReference>
<gene>
    <name evidence="6" type="ORF">SAMN05192558_107296</name>
</gene>
<dbReference type="Gene3D" id="1.20.5.1930">
    <property type="match status" value="1"/>
</dbReference>
<evidence type="ECO:0000256" key="2">
    <source>
        <dbReference type="ARBA" id="ARBA00022777"/>
    </source>
</evidence>
<dbReference type="Gene3D" id="3.30.565.10">
    <property type="entry name" value="Histidine kinase-like ATPase, C-terminal domain"/>
    <property type="match status" value="1"/>
</dbReference>
<feature type="transmembrane region" description="Helical" evidence="4">
    <location>
        <begin position="129"/>
        <end position="147"/>
    </location>
</feature>
<keyword evidence="1" id="KW-0808">Transferase</keyword>
<dbReference type="InterPro" id="IPR036890">
    <property type="entry name" value="HATPase_C_sf"/>
</dbReference>
<dbReference type="GO" id="GO:0000155">
    <property type="term" value="F:phosphorelay sensor kinase activity"/>
    <property type="evidence" value="ECO:0007669"/>
    <property type="project" value="InterPro"/>
</dbReference>
<keyword evidence="4" id="KW-1133">Transmembrane helix</keyword>
<keyword evidence="4" id="KW-0472">Membrane</keyword>
<dbReference type="EMBL" id="FNJB01000007">
    <property type="protein sequence ID" value="SDP24432.1"/>
    <property type="molecule type" value="Genomic_DNA"/>
</dbReference>
<feature type="transmembrane region" description="Helical" evidence="4">
    <location>
        <begin position="82"/>
        <end position="99"/>
    </location>
</feature>
<evidence type="ECO:0000256" key="4">
    <source>
        <dbReference type="SAM" id="Phobius"/>
    </source>
</evidence>
<dbReference type="GO" id="GO:0046983">
    <property type="term" value="F:protein dimerization activity"/>
    <property type="evidence" value="ECO:0007669"/>
    <property type="project" value="InterPro"/>
</dbReference>
<feature type="transmembrane region" description="Helical" evidence="4">
    <location>
        <begin position="25"/>
        <end position="43"/>
    </location>
</feature>
<dbReference type="InterPro" id="IPR011712">
    <property type="entry name" value="Sig_transdc_His_kin_sub3_dim/P"/>
</dbReference>
<dbReference type="InterPro" id="IPR050482">
    <property type="entry name" value="Sensor_HK_TwoCompSys"/>
</dbReference>
<dbReference type="PANTHER" id="PTHR24421">
    <property type="entry name" value="NITRATE/NITRITE SENSOR PROTEIN NARX-RELATED"/>
    <property type="match status" value="1"/>
</dbReference>
<dbReference type="PANTHER" id="PTHR24421:SF63">
    <property type="entry name" value="SENSOR HISTIDINE KINASE DESK"/>
    <property type="match status" value="1"/>
</dbReference>
<evidence type="ECO:0000256" key="1">
    <source>
        <dbReference type="ARBA" id="ARBA00022679"/>
    </source>
</evidence>
<keyword evidence="4" id="KW-0812">Transmembrane</keyword>
<proteinExistence type="predicted"/>
<feature type="domain" description="Signal transduction histidine kinase subgroup 3 dimerisation and phosphoacceptor" evidence="5">
    <location>
        <begin position="203"/>
        <end position="269"/>
    </location>
</feature>
<sequence length="388" mass="40811">MRALRGSWPPYILLVRTPLERMRKYTVWTLVGAAGIIGLLLTAEVQFRSPWLLVCVAVVVPQYVRISAIAMPGLGIPVARPWEIPATAVVALVGWWASLMTLPLGFGWAILPASILAAVAACHTGGTRWAITVLGSAFIGVSGLAAAEAADTMTTEALPWTLAVAVISVVFVLSNLLQVWLWSVIRQLDDARALAADLAVAEERLRFAAELHDVQGHHLQAIALKGELAERLIGHDDAAARVQAAAVSELARQALRETRGVVHGYRRTSLSTEIGNAVDILRAAGIAAAVDGDATAVPPALQPLFGALVREGTTNILRHTAAGVCDLVVSVADGRARVRLSNDGVRPSTGDPGSGIDSLRERFAAIGGQLRTEAGDGRFALVGEAAVG</sequence>
<dbReference type="GO" id="GO:0016020">
    <property type="term" value="C:membrane"/>
    <property type="evidence" value="ECO:0007669"/>
    <property type="project" value="InterPro"/>
</dbReference>
<evidence type="ECO:0000313" key="7">
    <source>
        <dbReference type="Proteomes" id="UP000199651"/>
    </source>
</evidence>
<dbReference type="Proteomes" id="UP000199651">
    <property type="component" value="Unassembled WGS sequence"/>
</dbReference>
<evidence type="ECO:0000259" key="5">
    <source>
        <dbReference type="Pfam" id="PF07730"/>
    </source>
</evidence>
<keyword evidence="7" id="KW-1185">Reference proteome</keyword>
<reference evidence="7" key="1">
    <citation type="submission" date="2016-10" db="EMBL/GenBank/DDBJ databases">
        <authorList>
            <person name="Varghese N."/>
            <person name="Submissions S."/>
        </authorList>
    </citation>
    <scope>NUCLEOTIDE SEQUENCE [LARGE SCALE GENOMIC DNA]</scope>
    <source>
        <strain evidence="7">IBRC-M 10655</strain>
    </source>
</reference>
<keyword evidence="3" id="KW-0902">Two-component regulatory system</keyword>
<evidence type="ECO:0000256" key="3">
    <source>
        <dbReference type="ARBA" id="ARBA00023012"/>
    </source>
</evidence>
<accession>A0A1H0R4G9</accession>
<organism evidence="6 7">
    <name type="scientific">Actinokineospora alba</name>
    <dbReference type="NCBI Taxonomy" id="504798"/>
    <lineage>
        <taxon>Bacteria</taxon>
        <taxon>Bacillati</taxon>
        <taxon>Actinomycetota</taxon>
        <taxon>Actinomycetes</taxon>
        <taxon>Pseudonocardiales</taxon>
        <taxon>Pseudonocardiaceae</taxon>
        <taxon>Actinokineospora</taxon>
    </lineage>
</organism>
<name>A0A1H0R4G9_9PSEU</name>
<protein>
    <submittedName>
        <fullName evidence="6">Two-component system, NarL family, sensor histidine kinase DesK</fullName>
    </submittedName>
</protein>
<feature type="transmembrane region" description="Helical" evidence="4">
    <location>
        <begin position="49"/>
        <end position="70"/>
    </location>
</feature>
<dbReference type="STRING" id="504798.SAMN05421871_104295"/>
<evidence type="ECO:0000313" key="6">
    <source>
        <dbReference type="EMBL" id="SDP24432.1"/>
    </source>
</evidence>
<dbReference type="AlphaFoldDB" id="A0A1H0R4G9"/>
<keyword evidence="2 6" id="KW-0418">Kinase</keyword>